<comment type="caution">
    <text evidence="2">The sequence shown here is derived from an EMBL/GenBank/DDBJ whole genome shotgun (WGS) entry which is preliminary data.</text>
</comment>
<evidence type="ECO:0000313" key="3">
    <source>
        <dbReference type="Proteomes" id="UP000299102"/>
    </source>
</evidence>
<name>A0A4C1WJ49_EUMVA</name>
<proteinExistence type="predicted"/>
<dbReference type="Pfam" id="PF00078">
    <property type="entry name" value="RVT_1"/>
    <property type="match status" value="1"/>
</dbReference>
<gene>
    <name evidence="2" type="ORF">EVAR_42835_1</name>
</gene>
<dbReference type="Proteomes" id="UP000299102">
    <property type="component" value="Unassembled WGS sequence"/>
</dbReference>
<keyword evidence="3" id="KW-1185">Reference proteome</keyword>
<feature type="domain" description="Reverse transcriptase" evidence="1">
    <location>
        <begin position="1"/>
        <end position="188"/>
    </location>
</feature>
<dbReference type="AlphaFoldDB" id="A0A4C1WJ49"/>
<evidence type="ECO:0000259" key="1">
    <source>
        <dbReference type="PROSITE" id="PS50878"/>
    </source>
</evidence>
<accession>A0A4C1WJ49</accession>
<sequence length="191" mass="21115">MVGKSTTTALNCILGVARSSAAKYVQLLFLDISGAFNNPWWPTLMRNVKQSSLPSNIYRLLRDCFTDKRAGFFVGLDVEWKLFSMGCPQDSLLGPTLWNVLIDDMLRLLFPAGFQTVAYADDITVRPAQDSETVFNLLTKAYHTTNTVVLLVLAGVLPADLEVVVAEWIDIAREGLIRPRLKCLGVGCESS</sequence>
<dbReference type="EMBL" id="BGZK01000559">
    <property type="protein sequence ID" value="GBP50154.1"/>
    <property type="molecule type" value="Genomic_DNA"/>
</dbReference>
<reference evidence="2 3" key="1">
    <citation type="journal article" date="2019" name="Commun. Biol.">
        <title>The bagworm genome reveals a unique fibroin gene that provides high tensile strength.</title>
        <authorList>
            <person name="Kono N."/>
            <person name="Nakamura H."/>
            <person name="Ohtoshi R."/>
            <person name="Tomita M."/>
            <person name="Numata K."/>
            <person name="Arakawa K."/>
        </authorList>
    </citation>
    <scope>NUCLEOTIDE SEQUENCE [LARGE SCALE GENOMIC DNA]</scope>
</reference>
<evidence type="ECO:0000313" key="2">
    <source>
        <dbReference type="EMBL" id="GBP50154.1"/>
    </source>
</evidence>
<dbReference type="InterPro" id="IPR000477">
    <property type="entry name" value="RT_dom"/>
</dbReference>
<dbReference type="OrthoDB" id="411871at2759"/>
<organism evidence="2 3">
    <name type="scientific">Eumeta variegata</name>
    <name type="common">Bagworm moth</name>
    <name type="synonym">Eumeta japonica</name>
    <dbReference type="NCBI Taxonomy" id="151549"/>
    <lineage>
        <taxon>Eukaryota</taxon>
        <taxon>Metazoa</taxon>
        <taxon>Ecdysozoa</taxon>
        <taxon>Arthropoda</taxon>
        <taxon>Hexapoda</taxon>
        <taxon>Insecta</taxon>
        <taxon>Pterygota</taxon>
        <taxon>Neoptera</taxon>
        <taxon>Endopterygota</taxon>
        <taxon>Lepidoptera</taxon>
        <taxon>Glossata</taxon>
        <taxon>Ditrysia</taxon>
        <taxon>Tineoidea</taxon>
        <taxon>Psychidae</taxon>
        <taxon>Oiketicinae</taxon>
        <taxon>Eumeta</taxon>
    </lineage>
</organism>
<protein>
    <submittedName>
        <fullName evidence="2">Retrovirus-related Pol polyprotein from type-1 retrotransposable element R1</fullName>
    </submittedName>
</protein>
<dbReference type="PROSITE" id="PS50878">
    <property type="entry name" value="RT_POL"/>
    <property type="match status" value="1"/>
</dbReference>
<dbReference type="PANTHER" id="PTHR19446">
    <property type="entry name" value="REVERSE TRANSCRIPTASES"/>
    <property type="match status" value="1"/>
</dbReference>